<evidence type="ECO:0000313" key="2">
    <source>
        <dbReference type="Proteomes" id="UP000694888"/>
    </source>
</evidence>
<reference evidence="3" key="1">
    <citation type="submission" date="2025-08" db="UniProtKB">
        <authorList>
            <consortium name="RefSeq"/>
        </authorList>
    </citation>
    <scope>IDENTIFICATION</scope>
</reference>
<feature type="region of interest" description="Disordered" evidence="1">
    <location>
        <begin position="214"/>
        <end position="343"/>
    </location>
</feature>
<feature type="compositionally biased region" description="Basic and acidic residues" evidence="1">
    <location>
        <begin position="302"/>
        <end position="316"/>
    </location>
</feature>
<feature type="compositionally biased region" description="Acidic residues" evidence="1">
    <location>
        <begin position="333"/>
        <end position="343"/>
    </location>
</feature>
<organism evidence="2 3">
    <name type="scientific">Aplysia californica</name>
    <name type="common">California sea hare</name>
    <dbReference type="NCBI Taxonomy" id="6500"/>
    <lineage>
        <taxon>Eukaryota</taxon>
        <taxon>Metazoa</taxon>
        <taxon>Spiralia</taxon>
        <taxon>Lophotrochozoa</taxon>
        <taxon>Mollusca</taxon>
        <taxon>Gastropoda</taxon>
        <taxon>Heterobranchia</taxon>
        <taxon>Euthyneura</taxon>
        <taxon>Tectipleura</taxon>
        <taxon>Aplysiida</taxon>
        <taxon>Aplysioidea</taxon>
        <taxon>Aplysiidae</taxon>
        <taxon>Aplysia</taxon>
    </lineage>
</organism>
<sequence length="343" mass="37266">MLLAVGLHPLDRADLTKIAKLFSWVSSDFEIYMRSAKDNSGSAFGSLERISHLGEFFIGLLKLVPLQNRYVTVGLKNVALIPVYEVYCTLDLSQSEAIKDLISSKNAQLQAKDTEKNEEQYRELAIDNVPCGIPSETFLYLFPTVIRAEYCWKERDELAAGISDVHSHSPGHSEKKCVVADVFTEDEVQLADNSEMEHLPGAGKVFSSHMQDDEYAGDQGSLKPGAPEVADSGASGISERKTEMTDCSETEVAEADTPTGKPELGDTSEMRIPEAVSGGMESHMADTSGLGQSMTADIPLEDAEKADNSGEGRPEADISEGQAHAVEQLAEQDQVEDNSTDGW</sequence>
<dbReference type="Proteomes" id="UP000694888">
    <property type="component" value="Unplaced"/>
</dbReference>
<gene>
    <name evidence="3" type="primary">LOC101853708</name>
</gene>
<evidence type="ECO:0000256" key="1">
    <source>
        <dbReference type="SAM" id="MobiDB-lite"/>
    </source>
</evidence>
<dbReference type="GeneID" id="101853708"/>
<protein>
    <submittedName>
        <fullName evidence="3">Uncharacterized protein LOC101853708</fullName>
    </submittedName>
</protein>
<proteinExistence type="predicted"/>
<name>A0ABM0JVC2_APLCA</name>
<keyword evidence="2" id="KW-1185">Reference proteome</keyword>
<dbReference type="RefSeq" id="XP_005102394.3">
    <property type="nucleotide sequence ID" value="XM_005102337.3"/>
</dbReference>
<evidence type="ECO:0000313" key="3">
    <source>
        <dbReference type="RefSeq" id="XP_005102394.3"/>
    </source>
</evidence>
<accession>A0ABM0JVC2</accession>